<evidence type="ECO:0000313" key="2">
    <source>
        <dbReference type="EMBL" id="EOZ97062.1"/>
    </source>
</evidence>
<keyword evidence="1" id="KW-0812">Transmembrane</keyword>
<keyword evidence="1" id="KW-0472">Membrane</keyword>
<dbReference type="RefSeq" id="WP_016254992.1">
    <property type="nucleotide sequence ID" value="NZ_ALWO02000031.1"/>
</dbReference>
<evidence type="ECO:0008006" key="4">
    <source>
        <dbReference type="Google" id="ProtNLM"/>
    </source>
</evidence>
<feature type="transmembrane region" description="Helical" evidence="1">
    <location>
        <begin position="39"/>
        <end position="58"/>
    </location>
</feature>
<dbReference type="STRING" id="1189612.A33Q_1980"/>
<name>S2DD37_INDAL</name>
<evidence type="ECO:0000313" key="3">
    <source>
        <dbReference type="Proteomes" id="UP000006073"/>
    </source>
</evidence>
<proteinExistence type="predicted"/>
<comment type="caution">
    <text evidence="2">The sequence shown here is derived from an EMBL/GenBank/DDBJ whole genome shotgun (WGS) entry which is preliminary data.</text>
</comment>
<gene>
    <name evidence="2" type="ORF">A33Q_1980</name>
</gene>
<dbReference type="EMBL" id="ALWO02000031">
    <property type="protein sequence ID" value="EOZ97062.1"/>
    <property type="molecule type" value="Genomic_DNA"/>
</dbReference>
<dbReference type="Pfam" id="PF13858">
    <property type="entry name" value="DUF4199"/>
    <property type="match status" value="1"/>
</dbReference>
<dbReference type="OrthoDB" id="5766000at2"/>
<feature type="transmembrane region" description="Helical" evidence="1">
    <location>
        <begin position="79"/>
        <end position="100"/>
    </location>
</feature>
<dbReference type="eggNOG" id="ENOG502ZX0H">
    <property type="taxonomic scope" value="Bacteria"/>
</dbReference>
<sequence>MKNLKTEIKWALIFVSMQLSWFVIEKLTGLHDRNIDQHYIYTNFVAIFAFIVYALAFLDKRKNDFGGKMTYWQGLKTGLWISLFVTILTPLTQYLVSFWISPEYFPNMIAYSVDQGKMSQEEAKSYFNFKNYLIQSAIFAPIAGIFTSAIVAIFTRKE</sequence>
<dbReference type="Proteomes" id="UP000006073">
    <property type="component" value="Unassembled WGS sequence"/>
</dbReference>
<reference evidence="2 3" key="1">
    <citation type="journal article" date="2013" name="Genome Announc.">
        <title>Draft Genome Sequence of Indibacter alkaliphilus Strain LW1T, Isolated from Lonar Lake, a Haloalkaline Lake in the Buldana District of Maharashtra, India.</title>
        <authorList>
            <person name="Singh A."/>
            <person name="Kumar Jangir P."/>
            <person name="Sharma R."/>
            <person name="Singh A."/>
            <person name="Kumar Pinnaka A."/>
            <person name="Shivaji S."/>
        </authorList>
    </citation>
    <scope>NUCLEOTIDE SEQUENCE [LARGE SCALE GENOMIC DNA]</scope>
    <source>
        <strain evidence="3">CCUG 57479 / KCTC 22604 / LW1</strain>
    </source>
</reference>
<organism evidence="2 3">
    <name type="scientific">Indibacter alkaliphilus (strain CCUG 57479 / KCTC 22604 / LW1)</name>
    <dbReference type="NCBI Taxonomy" id="1189612"/>
    <lineage>
        <taxon>Bacteria</taxon>
        <taxon>Pseudomonadati</taxon>
        <taxon>Bacteroidota</taxon>
        <taxon>Cytophagia</taxon>
        <taxon>Cytophagales</taxon>
        <taxon>Cyclobacteriaceae</taxon>
    </lineage>
</organism>
<feature type="transmembrane region" description="Helical" evidence="1">
    <location>
        <begin position="132"/>
        <end position="154"/>
    </location>
</feature>
<feature type="transmembrane region" description="Helical" evidence="1">
    <location>
        <begin position="7"/>
        <end position="24"/>
    </location>
</feature>
<accession>S2DD37</accession>
<dbReference type="AlphaFoldDB" id="S2DD37"/>
<evidence type="ECO:0000256" key="1">
    <source>
        <dbReference type="SAM" id="Phobius"/>
    </source>
</evidence>
<protein>
    <recommendedName>
        <fullName evidence="4">DUF4199 domain-containing protein</fullName>
    </recommendedName>
</protein>
<keyword evidence="1" id="KW-1133">Transmembrane helix</keyword>
<keyword evidence="3" id="KW-1185">Reference proteome</keyword>
<dbReference type="InterPro" id="IPR025250">
    <property type="entry name" value="DUF4199"/>
</dbReference>